<evidence type="ECO:0000313" key="2">
    <source>
        <dbReference type="EMBL" id="VFK00460.1"/>
    </source>
</evidence>
<evidence type="ECO:0000313" key="1">
    <source>
        <dbReference type="EMBL" id="VFJ97720.1"/>
    </source>
</evidence>
<reference evidence="1" key="1">
    <citation type="submission" date="2019-02" db="EMBL/GenBank/DDBJ databases">
        <authorList>
            <person name="Gruber-Vodicka R. H."/>
            <person name="Seah K. B. B."/>
        </authorList>
    </citation>
    <scope>NUCLEOTIDE SEQUENCE</scope>
    <source>
        <strain evidence="3">BECK_SA2B12</strain>
        <strain evidence="1">BECK_SA2B15</strain>
    </source>
</reference>
<name>A0A450UYT7_9GAMM</name>
<evidence type="ECO:0000313" key="4">
    <source>
        <dbReference type="EMBL" id="VFK06603.1"/>
    </source>
</evidence>
<organism evidence="1">
    <name type="scientific">Candidatus Kentrum eta</name>
    <dbReference type="NCBI Taxonomy" id="2126337"/>
    <lineage>
        <taxon>Bacteria</taxon>
        <taxon>Pseudomonadati</taxon>
        <taxon>Pseudomonadota</taxon>
        <taxon>Gammaproteobacteria</taxon>
        <taxon>Candidatus Kentrum</taxon>
    </lineage>
</organism>
<sequence length="67" mass="7549">MPALSASRTEQNAKAYYQHLLEQRHLKKIQAVCAVMRKLLHAIHGMLSNQTDLDASRFYSVPGEIAP</sequence>
<protein>
    <recommendedName>
        <fullName evidence="5">Transposase IS116/IS110/IS902 family protein</fullName>
    </recommendedName>
</protein>
<gene>
    <name evidence="1" type="ORF">BECKH772A_GA0070896_101264</name>
    <name evidence="2" type="ORF">BECKH772A_GA0070896_101938</name>
    <name evidence="3" type="ORF">BECKH772C_GA0070978_101233</name>
    <name evidence="4" type="ORF">BECKH772C_GA0070978_103605</name>
</gene>
<accession>A0A450UYT7</accession>
<proteinExistence type="predicted"/>
<dbReference type="EMBL" id="CAADFG010000126">
    <property type="protein sequence ID" value="VFJ97720.1"/>
    <property type="molecule type" value="Genomic_DNA"/>
</dbReference>
<evidence type="ECO:0000313" key="3">
    <source>
        <dbReference type="EMBL" id="VFK03289.1"/>
    </source>
</evidence>
<evidence type="ECO:0008006" key="5">
    <source>
        <dbReference type="Google" id="ProtNLM"/>
    </source>
</evidence>
<dbReference type="AlphaFoldDB" id="A0A450UYT7"/>
<dbReference type="EMBL" id="CAADFJ010000360">
    <property type="protein sequence ID" value="VFK06603.1"/>
    <property type="molecule type" value="Genomic_DNA"/>
</dbReference>
<dbReference type="EMBL" id="CAADFG010000193">
    <property type="protein sequence ID" value="VFK00460.1"/>
    <property type="molecule type" value="Genomic_DNA"/>
</dbReference>
<dbReference type="EMBL" id="CAADFJ010000123">
    <property type="protein sequence ID" value="VFK03289.1"/>
    <property type="molecule type" value="Genomic_DNA"/>
</dbReference>